<comment type="caution">
    <text evidence="2">The sequence shown here is derived from an EMBL/GenBank/DDBJ whole genome shotgun (WGS) entry which is preliminary data.</text>
</comment>
<protein>
    <submittedName>
        <fullName evidence="2">Uncharacterized protein</fullName>
    </submittedName>
</protein>
<dbReference type="EMBL" id="BLLF01002517">
    <property type="protein sequence ID" value="GFH24367.1"/>
    <property type="molecule type" value="Genomic_DNA"/>
</dbReference>
<evidence type="ECO:0000313" key="3">
    <source>
        <dbReference type="Proteomes" id="UP000485058"/>
    </source>
</evidence>
<feature type="non-terminal residue" evidence="2">
    <location>
        <position position="68"/>
    </location>
</feature>
<feature type="region of interest" description="Disordered" evidence="1">
    <location>
        <begin position="32"/>
        <end position="68"/>
    </location>
</feature>
<dbReference type="Proteomes" id="UP000485058">
    <property type="component" value="Unassembled WGS sequence"/>
</dbReference>
<proteinExistence type="predicted"/>
<evidence type="ECO:0000256" key="1">
    <source>
        <dbReference type="SAM" id="MobiDB-lite"/>
    </source>
</evidence>
<sequence length="68" mass="6981">MSGLFNPFVDEEAAAPAATFSYYSDPLAAFAPGAGQRAGRGAQDQKTIDSSRASLPSPQPPAAPPMPM</sequence>
<keyword evidence="3" id="KW-1185">Reference proteome</keyword>
<organism evidence="2 3">
    <name type="scientific">Haematococcus lacustris</name>
    <name type="common">Green alga</name>
    <name type="synonym">Haematococcus pluvialis</name>
    <dbReference type="NCBI Taxonomy" id="44745"/>
    <lineage>
        <taxon>Eukaryota</taxon>
        <taxon>Viridiplantae</taxon>
        <taxon>Chlorophyta</taxon>
        <taxon>core chlorophytes</taxon>
        <taxon>Chlorophyceae</taxon>
        <taxon>CS clade</taxon>
        <taxon>Chlamydomonadales</taxon>
        <taxon>Haematococcaceae</taxon>
        <taxon>Haematococcus</taxon>
    </lineage>
</organism>
<accession>A0A699ZNG7</accession>
<name>A0A699ZNG7_HAELA</name>
<reference evidence="2 3" key="1">
    <citation type="submission" date="2020-02" db="EMBL/GenBank/DDBJ databases">
        <title>Draft genome sequence of Haematococcus lacustris strain NIES-144.</title>
        <authorList>
            <person name="Morimoto D."/>
            <person name="Nakagawa S."/>
            <person name="Yoshida T."/>
            <person name="Sawayama S."/>
        </authorList>
    </citation>
    <scope>NUCLEOTIDE SEQUENCE [LARGE SCALE GENOMIC DNA]</scope>
    <source>
        <strain evidence="2 3">NIES-144</strain>
    </source>
</reference>
<dbReference type="AlphaFoldDB" id="A0A699ZNG7"/>
<gene>
    <name evidence="2" type="ORF">HaLaN_22151</name>
</gene>
<feature type="compositionally biased region" description="Pro residues" evidence="1">
    <location>
        <begin position="57"/>
        <end position="68"/>
    </location>
</feature>
<evidence type="ECO:0000313" key="2">
    <source>
        <dbReference type="EMBL" id="GFH24367.1"/>
    </source>
</evidence>
<feature type="compositionally biased region" description="Low complexity" evidence="1">
    <location>
        <begin position="32"/>
        <end position="42"/>
    </location>
</feature>